<gene>
    <name evidence="3" type="ordered locus">Cphy_3393</name>
</gene>
<dbReference type="GO" id="GO:0016491">
    <property type="term" value="F:oxidoreductase activity"/>
    <property type="evidence" value="ECO:0007669"/>
    <property type="project" value="UniProtKB-KW"/>
</dbReference>
<dbReference type="KEGG" id="cpy:Cphy_3393"/>
<evidence type="ECO:0000256" key="1">
    <source>
        <dbReference type="ARBA" id="ARBA00023002"/>
    </source>
</evidence>
<dbReference type="PANTHER" id="PTHR42949:SF3">
    <property type="entry name" value="ANAEROBIC GLYCEROL-3-PHOSPHATE DEHYDROGENASE SUBUNIT B"/>
    <property type="match status" value="1"/>
</dbReference>
<dbReference type="RefSeq" id="WP_012201395.1">
    <property type="nucleotide sequence ID" value="NC_010001.1"/>
</dbReference>
<evidence type="ECO:0000313" key="3">
    <source>
        <dbReference type="EMBL" id="ABX43746.1"/>
    </source>
</evidence>
<sequence length="440" mass="48809">MLNYDVIVIGGGPAGLAAAISAKRQGAKVLLIEREERLGGILKQCIHDGFGLLRFGEKLSGPEYAWRYVDEFHQRKIDFNVLTYVTGIEKLEHNYLVRVVNTKGVLEYTSKSIILATGCRERTAKQVFIHGTRPSGVFTAGTAQAYTNILGQLPTKKCVILGSGDIGLIMARRLTLEGAKVCGVYEAKATPSGLTRNIMQCLNDFDIPLYLSHTVTRLYGEERLQAVEIMKVDESMVPIPGTEEIVECDSLILSVGLIPENELAESLNVRMDSKTKGPICDDDFMTSEPGIFICGNALHVNDLVDYVSENGELAGKAAAKYCYESKELVSFKVDKDFLYFVPQQIGISQESKPATFYFRSSQVLRKAVVTIKVNGKQIFEKKYSYLKPPEMETIKLDMSQFHLVKEDTLTVEVKGEKCEEKSISHPLISTRAEHADGSQV</sequence>
<name>A9KTB6_LACP7</name>
<keyword evidence="4" id="KW-1185">Reference proteome</keyword>
<dbReference type="InterPro" id="IPR036188">
    <property type="entry name" value="FAD/NAD-bd_sf"/>
</dbReference>
<dbReference type="SUPFAM" id="SSF51905">
    <property type="entry name" value="FAD/NAD(P)-binding domain"/>
    <property type="match status" value="1"/>
</dbReference>
<keyword evidence="1" id="KW-0560">Oxidoreductase</keyword>
<accession>A9KTB6</accession>
<dbReference type="eggNOG" id="COG0446">
    <property type="taxonomic scope" value="Bacteria"/>
</dbReference>
<protein>
    <submittedName>
        <fullName evidence="3">FAD-dependent pyridine nucleotide-disulphide oxidoreductase</fullName>
    </submittedName>
</protein>
<evidence type="ECO:0000313" key="4">
    <source>
        <dbReference type="Proteomes" id="UP000000370"/>
    </source>
</evidence>
<dbReference type="STRING" id="357809.Cphy_3393"/>
<evidence type="ECO:0000259" key="2">
    <source>
        <dbReference type="Pfam" id="PF07992"/>
    </source>
</evidence>
<dbReference type="HOGENOM" id="CLU_030705_0_0_9"/>
<dbReference type="PRINTS" id="PR00469">
    <property type="entry name" value="PNDRDTASEII"/>
</dbReference>
<dbReference type="PANTHER" id="PTHR42949">
    <property type="entry name" value="ANAEROBIC GLYCEROL-3-PHOSPHATE DEHYDROGENASE SUBUNIT B"/>
    <property type="match status" value="1"/>
</dbReference>
<dbReference type="PRINTS" id="PR00368">
    <property type="entry name" value="FADPNR"/>
</dbReference>
<dbReference type="InterPro" id="IPR051691">
    <property type="entry name" value="Metab_Enz_Cyan_OpOx_G3PDH"/>
</dbReference>
<feature type="domain" description="FAD/NAD(P)-binding" evidence="2">
    <location>
        <begin position="4"/>
        <end position="298"/>
    </location>
</feature>
<dbReference type="Proteomes" id="UP000000370">
    <property type="component" value="Chromosome"/>
</dbReference>
<dbReference type="InterPro" id="IPR023753">
    <property type="entry name" value="FAD/NAD-binding_dom"/>
</dbReference>
<dbReference type="Gene3D" id="3.50.50.60">
    <property type="entry name" value="FAD/NAD(P)-binding domain"/>
    <property type="match status" value="2"/>
</dbReference>
<reference evidence="4" key="1">
    <citation type="submission" date="2007-11" db="EMBL/GenBank/DDBJ databases">
        <title>Complete genome sequence of Clostridium phytofermentans ISDg.</title>
        <authorList>
            <person name="Leschine S.B."/>
            <person name="Warnick T.A."/>
            <person name="Blanchard J.L."/>
            <person name="Schnell D.J."/>
            <person name="Petit E.L."/>
            <person name="LaTouf W.G."/>
            <person name="Copeland A."/>
            <person name="Lucas S."/>
            <person name="Lapidus A."/>
            <person name="Barry K."/>
            <person name="Glavina del Rio T."/>
            <person name="Dalin E."/>
            <person name="Tice H."/>
            <person name="Pitluck S."/>
            <person name="Kiss H."/>
            <person name="Brettin T."/>
            <person name="Bruce D."/>
            <person name="Detter J.C."/>
            <person name="Han C."/>
            <person name="Kuske C."/>
            <person name="Schmutz J."/>
            <person name="Larimer F."/>
            <person name="Land M."/>
            <person name="Hauser L."/>
            <person name="Kyrpides N."/>
            <person name="Kim E.A."/>
            <person name="Richardson P."/>
        </authorList>
    </citation>
    <scope>NUCLEOTIDE SEQUENCE [LARGE SCALE GENOMIC DNA]</scope>
    <source>
        <strain evidence="4">ATCC 700394 / DSM 18823 / ISDg</strain>
    </source>
</reference>
<proteinExistence type="predicted"/>
<dbReference type="AlphaFoldDB" id="A9KTB6"/>
<organism evidence="3 4">
    <name type="scientific">Lachnoclostridium phytofermentans (strain ATCC 700394 / DSM 18823 / ISDg)</name>
    <name type="common">Clostridium phytofermentans</name>
    <dbReference type="NCBI Taxonomy" id="357809"/>
    <lineage>
        <taxon>Bacteria</taxon>
        <taxon>Bacillati</taxon>
        <taxon>Bacillota</taxon>
        <taxon>Clostridia</taxon>
        <taxon>Lachnospirales</taxon>
        <taxon>Lachnospiraceae</taxon>
    </lineage>
</organism>
<dbReference type="Pfam" id="PF07992">
    <property type="entry name" value="Pyr_redox_2"/>
    <property type="match status" value="1"/>
</dbReference>
<dbReference type="OrthoDB" id="9776839at2"/>
<dbReference type="EMBL" id="CP000885">
    <property type="protein sequence ID" value="ABX43746.1"/>
    <property type="molecule type" value="Genomic_DNA"/>
</dbReference>